<sequence length="508" mass="56324">MEIDKSKSENSHLEVVLTSQDAERGDVGLAVFSRKEDLASVIDPVAERKLIRKIDTFVVPFICVTYLVTYIDKATLGYAAVFGLQTDLHLQGSQYSWLGSIFYFGYLAFEYPTSFAMQKLSVTKWLSANLFIWGGITMALGGCENFSSFAALRFVMGALESCSTPAYLLITAMWYRIEEQPIRIGYWSTFLGLANAFGGLLCYLIGHIHGALGEPWRYQFIIIGAISSLWGLIMFFTFAENATAASWLSADEKKLAIERLRDNQTGIKNSKVKRYQIIEAMTDPKTWIFFLLGVASQVVNGAASNFGSLIIKGFGFSSLETTLLQIPYGFIIVFSNLSAMYLQRWLPGQKRCIVACLYVLPSLAGTVGIHTISRSSKGALLACYWLTSTYTASFSMIMSLITANTAGSTKRSIVNAVFFVSYCAGNIVGPFAFKPSEAPEYASGIIAMLVAYCAEIVLMLAFAAYMVYLNKKKEEALDTGLGQDETDRIAAGFSDQTDRENPYFRYYY</sequence>
<feature type="transmembrane region" description="Helical" evidence="6">
    <location>
        <begin position="379"/>
        <end position="401"/>
    </location>
</feature>
<evidence type="ECO:0000256" key="2">
    <source>
        <dbReference type="ARBA" id="ARBA00022448"/>
    </source>
</evidence>
<dbReference type="EMBL" id="MIKG01000009">
    <property type="protein sequence ID" value="RAO69120.1"/>
    <property type="molecule type" value="Genomic_DNA"/>
</dbReference>
<dbReference type="InterPro" id="IPR020846">
    <property type="entry name" value="MFS_dom"/>
</dbReference>
<dbReference type="GO" id="GO:0016020">
    <property type="term" value="C:membrane"/>
    <property type="evidence" value="ECO:0007669"/>
    <property type="project" value="UniProtKB-SubCell"/>
</dbReference>
<feature type="transmembrane region" description="Helical" evidence="6">
    <location>
        <begin position="445"/>
        <end position="468"/>
    </location>
</feature>
<dbReference type="GeneID" id="63794348"/>
<keyword evidence="5 6" id="KW-0472">Membrane</keyword>
<evidence type="ECO:0000256" key="1">
    <source>
        <dbReference type="ARBA" id="ARBA00004141"/>
    </source>
</evidence>
<dbReference type="PANTHER" id="PTHR43791">
    <property type="entry name" value="PERMEASE-RELATED"/>
    <property type="match status" value="1"/>
</dbReference>
<dbReference type="Gene3D" id="1.20.1250.20">
    <property type="entry name" value="MFS general substrate transporter like domains"/>
    <property type="match status" value="2"/>
</dbReference>
<feature type="transmembrane region" description="Helical" evidence="6">
    <location>
        <begin position="287"/>
        <end position="311"/>
    </location>
</feature>
<dbReference type="AlphaFoldDB" id="A0A364KZZ2"/>
<dbReference type="InterPro" id="IPR011701">
    <property type="entry name" value="MFS"/>
</dbReference>
<feature type="transmembrane region" description="Helical" evidence="6">
    <location>
        <begin position="125"/>
        <end position="142"/>
    </location>
</feature>
<keyword evidence="9" id="KW-1185">Reference proteome</keyword>
<keyword evidence="3 6" id="KW-0812">Transmembrane</keyword>
<feature type="transmembrane region" description="Helical" evidence="6">
    <location>
        <begin position="354"/>
        <end position="373"/>
    </location>
</feature>
<evidence type="ECO:0000256" key="6">
    <source>
        <dbReference type="SAM" id="Phobius"/>
    </source>
</evidence>
<feature type="transmembrane region" description="Helical" evidence="6">
    <location>
        <begin position="57"/>
        <end position="82"/>
    </location>
</feature>
<keyword evidence="2" id="KW-0813">Transport</keyword>
<protein>
    <recommendedName>
        <fullName evidence="7">Major facilitator superfamily (MFS) profile domain-containing protein</fullName>
    </recommendedName>
</protein>
<evidence type="ECO:0000256" key="4">
    <source>
        <dbReference type="ARBA" id="ARBA00022989"/>
    </source>
</evidence>
<evidence type="ECO:0000313" key="8">
    <source>
        <dbReference type="EMBL" id="RAO69120.1"/>
    </source>
</evidence>
<feature type="transmembrane region" description="Helical" evidence="6">
    <location>
        <begin position="154"/>
        <end position="177"/>
    </location>
</feature>
<feature type="transmembrane region" description="Helical" evidence="6">
    <location>
        <begin position="184"/>
        <end position="206"/>
    </location>
</feature>
<dbReference type="RefSeq" id="XP_040733636.1">
    <property type="nucleotide sequence ID" value="XM_040877575.1"/>
</dbReference>
<accession>A0A364KZZ2</accession>
<feature type="transmembrane region" description="Helical" evidence="6">
    <location>
        <begin position="218"/>
        <end position="239"/>
    </location>
</feature>
<proteinExistence type="predicted"/>
<dbReference type="SUPFAM" id="SSF103473">
    <property type="entry name" value="MFS general substrate transporter"/>
    <property type="match status" value="1"/>
</dbReference>
<keyword evidence="4 6" id="KW-1133">Transmembrane helix</keyword>
<feature type="transmembrane region" description="Helical" evidence="6">
    <location>
        <begin position="413"/>
        <end position="433"/>
    </location>
</feature>
<dbReference type="PANTHER" id="PTHR43791:SF97">
    <property type="entry name" value="ALLANTOATE TRANSPORTER, PUTATIVE (AFU_ORTHOLOGUE AFUA_1G14700)-RELATED"/>
    <property type="match status" value="1"/>
</dbReference>
<name>A0A364KZZ2_TALAM</name>
<comment type="subcellular location">
    <subcellularLocation>
        <location evidence="1">Membrane</location>
        <topology evidence="1">Multi-pass membrane protein</topology>
    </subcellularLocation>
</comment>
<dbReference type="Pfam" id="PF07690">
    <property type="entry name" value="MFS_1"/>
    <property type="match status" value="1"/>
</dbReference>
<evidence type="ECO:0000259" key="7">
    <source>
        <dbReference type="PROSITE" id="PS50850"/>
    </source>
</evidence>
<organism evidence="8 9">
    <name type="scientific">Talaromyces amestolkiae</name>
    <dbReference type="NCBI Taxonomy" id="1196081"/>
    <lineage>
        <taxon>Eukaryota</taxon>
        <taxon>Fungi</taxon>
        <taxon>Dikarya</taxon>
        <taxon>Ascomycota</taxon>
        <taxon>Pezizomycotina</taxon>
        <taxon>Eurotiomycetes</taxon>
        <taxon>Eurotiomycetidae</taxon>
        <taxon>Eurotiales</taxon>
        <taxon>Trichocomaceae</taxon>
        <taxon>Talaromyces</taxon>
        <taxon>Talaromyces sect. Talaromyces</taxon>
    </lineage>
</organism>
<feature type="domain" description="Major facilitator superfamily (MFS) profile" evidence="7">
    <location>
        <begin position="58"/>
        <end position="471"/>
    </location>
</feature>
<evidence type="ECO:0000256" key="3">
    <source>
        <dbReference type="ARBA" id="ARBA00022692"/>
    </source>
</evidence>
<dbReference type="OrthoDB" id="6730379at2759"/>
<feature type="transmembrane region" description="Helical" evidence="6">
    <location>
        <begin position="94"/>
        <end position="113"/>
    </location>
</feature>
<feature type="transmembrane region" description="Helical" evidence="6">
    <location>
        <begin position="323"/>
        <end position="342"/>
    </location>
</feature>
<dbReference type="GO" id="GO:0022857">
    <property type="term" value="F:transmembrane transporter activity"/>
    <property type="evidence" value="ECO:0007669"/>
    <property type="project" value="InterPro"/>
</dbReference>
<evidence type="ECO:0000256" key="5">
    <source>
        <dbReference type="ARBA" id="ARBA00023136"/>
    </source>
</evidence>
<reference evidence="8 9" key="1">
    <citation type="journal article" date="2017" name="Biotechnol. Biofuels">
        <title>Differential beta-glucosidase expression as a function of carbon source availability in Talaromyces amestolkiae: a genomic and proteomic approach.</title>
        <authorList>
            <person name="de Eugenio L.I."/>
            <person name="Mendez-Liter J.A."/>
            <person name="Nieto-Dominguez M."/>
            <person name="Alonso L."/>
            <person name="Gil-Munoz J."/>
            <person name="Barriuso J."/>
            <person name="Prieto A."/>
            <person name="Martinez M.J."/>
        </authorList>
    </citation>
    <scope>NUCLEOTIDE SEQUENCE [LARGE SCALE GENOMIC DNA]</scope>
    <source>
        <strain evidence="8 9">CIB</strain>
    </source>
</reference>
<comment type="caution">
    <text evidence="8">The sequence shown here is derived from an EMBL/GenBank/DDBJ whole genome shotgun (WGS) entry which is preliminary data.</text>
</comment>
<evidence type="ECO:0000313" key="9">
    <source>
        <dbReference type="Proteomes" id="UP000249363"/>
    </source>
</evidence>
<gene>
    <name evidence="8" type="ORF">BHQ10_005132</name>
</gene>
<dbReference type="Proteomes" id="UP000249363">
    <property type="component" value="Unassembled WGS sequence"/>
</dbReference>
<dbReference type="PROSITE" id="PS50850">
    <property type="entry name" value="MFS"/>
    <property type="match status" value="1"/>
</dbReference>
<dbReference type="InterPro" id="IPR036259">
    <property type="entry name" value="MFS_trans_sf"/>
</dbReference>